<dbReference type="PANTHER" id="PTHR41317">
    <property type="entry name" value="PD-(D_E)XK NUCLEASE FAMILY TRANSPOSASE"/>
    <property type="match status" value="1"/>
</dbReference>
<protein>
    <recommendedName>
        <fullName evidence="3">Transposase</fullName>
    </recommendedName>
</protein>
<dbReference type="PANTHER" id="PTHR41317:SF1">
    <property type="entry name" value="PD-(D_E)XK NUCLEASE FAMILY TRANSPOSASE"/>
    <property type="match status" value="1"/>
</dbReference>
<evidence type="ECO:0000313" key="1">
    <source>
        <dbReference type="EMBL" id="RZF60029.1"/>
    </source>
</evidence>
<comment type="caution">
    <text evidence="1">The sequence shown here is derived from an EMBL/GenBank/DDBJ whole genome shotgun (WGS) entry which is preliminary data.</text>
</comment>
<organism evidence="1 2">
    <name type="scientific">Sphingobacterium corticibacterium</name>
    <dbReference type="NCBI Taxonomy" id="2484746"/>
    <lineage>
        <taxon>Bacteria</taxon>
        <taxon>Pseudomonadati</taxon>
        <taxon>Bacteroidota</taxon>
        <taxon>Sphingobacteriia</taxon>
        <taxon>Sphingobacteriales</taxon>
        <taxon>Sphingobacteriaceae</taxon>
        <taxon>Sphingobacterium</taxon>
    </lineage>
</organism>
<dbReference type="Proteomes" id="UP000292855">
    <property type="component" value="Unassembled WGS sequence"/>
</dbReference>
<dbReference type="AlphaFoldDB" id="A0A4Q6XTA8"/>
<dbReference type="OrthoDB" id="9803508at2"/>
<dbReference type="EMBL" id="SGIT01000002">
    <property type="protein sequence ID" value="RZF60029.1"/>
    <property type="molecule type" value="Genomic_DNA"/>
</dbReference>
<sequence>MVLPNFNKKQSDIKGYMDKWSYLFRHMEELDEMPKFLDNRVFDLIFDIGEVANLTETDMKLYESNLKNKRDAESVRLTAIKEGLCEGRERGLQEGMEKG</sequence>
<accession>A0A4Q6XTA8</accession>
<gene>
    <name evidence="1" type="ORF">EWE74_12980</name>
</gene>
<name>A0A4Q6XTA8_9SPHI</name>
<proteinExistence type="predicted"/>
<reference evidence="1 2" key="1">
    <citation type="submission" date="2019-02" db="EMBL/GenBank/DDBJ databases">
        <authorList>
            <person name="Li Y."/>
        </authorList>
    </citation>
    <scope>NUCLEOTIDE SEQUENCE [LARGE SCALE GENOMIC DNA]</scope>
    <source>
        <strain evidence="1 2">30C10-4-7</strain>
    </source>
</reference>
<dbReference type="Pfam" id="PF12784">
    <property type="entry name" value="PDDEXK_2"/>
    <property type="match status" value="1"/>
</dbReference>
<evidence type="ECO:0000313" key="2">
    <source>
        <dbReference type="Proteomes" id="UP000292855"/>
    </source>
</evidence>
<evidence type="ECO:0008006" key="3">
    <source>
        <dbReference type="Google" id="ProtNLM"/>
    </source>
</evidence>
<keyword evidence="2" id="KW-1185">Reference proteome</keyword>